<reference evidence="2" key="1">
    <citation type="journal article" date="2021" name="Nat. Commun.">
        <title>Genetic determinants of endophytism in the Arabidopsis root mycobiome.</title>
        <authorList>
            <person name="Mesny F."/>
            <person name="Miyauchi S."/>
            <person name="Thiergart T."/>
            <person name="Pickel B."/>
            <person name="Atanasova L."/>
            <person name="Karlsson M."/>
            <person name="Huettel B."/>
            <person name="Barry K.W."/>
            <person name="Haridas S."/>
            <person name="Chen C."/>
            <person name="Bauer D."/>
            <person name="Andreopoulos W."/>
            <person name="Pangilinan J."/>
            <person name="LaButti K."/>
            <person name="Riley R."/>
            <person name="Lipzen A."/>
            <person name="Clum A."/>
            <person name="Drula E."/>
            <person name="Henrissat B."/>
            <person name="Kohler A."/>
            <person name="Grigoriev I.V."/>
            <person name="Martin F.M."/>
            <person name="Hacquard S."/>
        </authorList>
    </citation>
    <scope>NUCLEOTIDE SEQUENCE</scope>
    <source>
        <strain evidence="2">MPI-SDFR-AT-0117</strain>
    </source>
</reference>
<dbReference type="EMBL" id="JAGSXJ010000011">
    <property type="protein sequence ID" value="KAH6687219.1"/>
    <property type="molecule type" value="Genomic_DNA"/>
</dbReference>
<feature type="compositionally biased region" description="Acidic residues" evidence="1">
    <location>
        <begin position="110"/>
        <end position="121"/>
    </location>
</feature>
<feature type="compositionally biased region" description="Low complexity" evidence="1">
    <location>
        <begin position="275"/>
        <end position="300"/>
    </location>
</feature>
<feature type="compositionally biased region" description="Polar residues" evidence="1">
    <location>
        <begin position="173"/>
        <end position="182"/>
    </location>
</feature>
<protein>
    <submittedName>
        <fullName evidence="2">Uncharacterized protein</fullName>
    </submittedName>
</protein>
<dbReference type="AlphaFoldDB" id="A0A9P9ACK9"/>
<organism evidence="2 3">
    <name type="scientific">Plectosphaerella plurivora</name>
    <dbReference type="NCBI Taxonomy" id="936078"/>
    <lineage>
        <taxon>Eukaryota</taxon>
        <taxon>Fungi</taxon>
        <taxon>Dikarya</taxon>
        <taxon>Ascomycota</taxon>
        <taxon>Pezizomycotina</taxon>
        <taxon>Sordariomycetes</taxon>
        <taxon>Hypocreomycetidae</taxon>
        <taxon>Glomerellales</taxon>
        <taxon>Plectosphaerellaceae</taxon>
        <taxon>Plectosphaerella</taxon>
    </lineage>
</organism>
<evidence type="ECO:0000313" key="2">
    <source>
        <dbReference type="EMBL" id="KAH6687219.1"/>
    </source>
</evidence>
<dbReference type="PANTHER" id="PTHR42084">
    <property type="entry name" value="YALI0E26631P"/>
    <property type="match status" value="1"/>
</dbReference>
<feature type="region of interest" description="Disordered" evidence="1">
    <location>
        <begin position="9"/>
        <end position="475"/>
    </location>
</feature>
<feature type="compositionally biased region" description="Low complexity" evidence="1">
    <location>
        <begin position="16"/>
        <end position="32"/>
    </location>
</feature>
<dbReference type="Proteomes" id="UP000770015">
    <property type="component" value="Unassembled WGS sequence"/>
</dbReference>
<keyword evidence="3" id="KW-1185">Reference proteome</keyword>
<feature type="compositionally biased region" description="Low complexity" evidence="1">
    <location>
        <begin position="97"/>
        <end position="107"/>
    </location>
</feature>
<feature type="compositionally biased region" description="Acidic residues" evidence="1">
    <location>
        <begin position="226"/>
        <end position="247"/>
    </location>
</feature>
<feature type="compositionally biased region" description="Polar residues" evidence="1">
    <location>
        <begin position="33"/>
        <end position="55"/>
    </location>
</feature>
<dbReference type="PANTHER" id="PTHR42084:SF1">
    <property type="entry name" value="SERINE_THREONINE-PROTEIN KINASE PPK6"/>
    <property type="match status" value="1"/>
</dbReference>
<feature type="compositionally biased region" description="Low complexity" evidence="1">
    <location>
        <begin position="71"/>
        <end position="83"/>
    </location>
</feature>
<sequence length="685" mass="73200">MSADLLAEFDNFYSKPQQSQQQQQQAPVSSASGSTLQSVSSSADPFNFTSFGTTSHRGHGQASPPPQSWGTAQTSSSTTTAASNGWGDFSSFGGPIGAVPVVQPPQVKADDDDDGWGDFETAEDKDKSKSEEPTSPPHGRMRASTFDLMSNNLLDFNGFQHPPPPPQGQGHQRTASSISNISYVHMYEGKPTSPSPPAPYLQPSAHPPPPPPQAQRKPADPNVLFDAEDFNGAEAGDDDDDFGDFETGDNFSPAAPPVPAWQAKAQSPPPPPVSLPTLVKPKQQGRAPAPLSLDLLSLDTSPPPMTAKRTHGATLSVTSLSGLTSPTSSGYPQAPKSPSFNERNPFPGLALKTPTTPDFFAPQTMEEKEHSPTPVTAWPTFEGGVETKPEDWSPFEDKDFEPFPENKKTAKPVAPVKKAPAPAKNPPPKPVETSDSWDWDAVDTPPSQPAPSPAVAVSSAVLDSQGSDAAPPPTNIPPPSVLLSIFPQLLSLANNSLFKPLAGQSQSIKDRVTADPATATFLRAYLLIATVAARIVAGRKLRWHRDRFLSQGMAISSAGAKGMKLAGVDRTQAAREDREAADLVAVWREDVGRLRSAVAAANGAASKGAAQLKVPELAENIPVTTAKMVATAPKACVVCGLKRDERVTKVDFEVEDSFGEWWVEHWGHRACKNFWVEHEKQLRSR</sequence>
<feature type="compositionally biased region" description="Basic and acidic residues" evidence="1">
    <location>
        <begin position="122"/>
        <end position="132"/>
    </location>
</feature>
<gene>
    <name evidence="2" type="ORF">F5X68DRAFT_206994</name>
</gene>
<name>A0A9P9ACK9_9PEZI</name>
<feature type="compositionally biased region" description="Low complexity" evidence="1">
    <location>
        <begin position="312"/>
        <end position="330"/>
    </location>
</feature>
<comment type="caution">
    <text evidence="2">The sequence shown here is derived from an EMBL/GenBank/DDBJ whole genome shotgun (WGS) entry which is preliminary data.</text>
</comment>
<feature type="compositionally biased region" description="Low complexity" evidence="1">
    <location>
        <begin position="411"/>
        <end position="422"/>
    </location>
</feature>
<feature type="compositionally biased region" description="Pro residues" evidence="1">
    <location>
        <begin position="193"/>
        <end position="213"/>
    </location>
</feature>
<accession>A0A9P9ACK9</accession>
<evidence type="ECO:0000313" key="3">
    <source>
        <dbReference type="Proteomes" id="UP000770015"/>
    </source>
</evidence>
<evidence type="ECO:0000256" key="1">
    <source>
        <dbReference type="SAM" id="MobiDB-lite"/>
    </source>
</evidence>
<dbReference type="OrthoDB" id="5420391at2759"/>
<feature type="compositionally biased region" description="Basic and acidic residues" evidence="1">
    <location>
        <begin position="385"/>
        <end position="408"/>
    </location>
</feature>
<proteinExistence type="predicted"/>